<proteinExistence type="predicted"/>
<gene>
    <name evidence="2" type="ORF">AVDCRST_MAG13-1264</name>
</gene>
<feature type="non-terminal residue" evidence="2">
    <location>
        <position position="1"/>
    </location>
</feature>
<organism evidence="2">
    <name type="scientific">uncultured Solirubrobacteraceae bacterium</name>
    <dbReference type="NCBI Taxonomy" id="1162706"/>
    <lineage>
        <taxon>Bacteria</taxon>
        <taxon>Bacillati</taxon>
        <taxon>Actinomycetota</taxon>
        <taxon>Thermoleophilia</taxon>
        <taxon>Solirubrobacterales</taxon>
        <taxon>Solirubrobacteraceae</taxon>
        <taxon>environmental samples</taxon>
    </lineage>
</organism>
<feature type="non-terminal residue" evidence="2">
    <location>
        <position position="117"/>
    </location>
</feature>
<feature type="region of interest" description="Disordered" evidence="1">
    <location>
        <begin position="1"/>
        <end position="117"/>
    </location>
</feature>
<sequence>RGRGARRGPGRRVGVGLPRRPRHRDALRPAPDAAARPVARPHAGRSDRRRDADGRLHVRGAHARGPRRAARRDGLVLHGAARPGRHGGGAPGRRPAPAPGDRGGDYRFSPRGAAARV</sequence>
<accession>A0A6J4RW84</accession>
<dbReference type="EMBL" id="CADCVO010000197">
    <property type="protein sequence ID" value="CAA9482768.1"/>
    <property type="molecule type" value="Genomic_DNA"/>
</dbReference>
<feature type="compositionally biased region" description="Low complexity" evidence="1">
    <location>
        <begin position="28"/>
        <end position="41"/>
    </location>
</feature>
<evidence type="ECO:0000313" key="2">
    <source>
        <dbReference type="EMBL" id="CAA9482768.1"/>
    </source>
</evidence>
<reference evidence="2" key="1">
    <citation type="submission" date="2020-02" db="EMBL/GenBank/DDBJ databases">
        <authorList>
            <person name="Meier V. D."/>
        </authorList>
    </citation>
    <scope>NUCLEOTIDE SEQUENCE</scope>
    <source>
        <strain evidence="2">AVDCRST_MAG13</strain>
    </source>
</reference>
<protein>
    <submittedName>
        <fullName evidence="2">Uncharacterized protein</fullName>
    </submittedName>
</protein>
<feature type="compositionally biased region" description="Basic residues" evidence="1">
    <location>
        <begin position="57"/>
        <end position="70"/>
    </location>
</feature>
<feature type="compositionally biased region" description="Basic residues" evidence="1">
    <location>
        <begin position="1"/>
        <end position="10"/>
    </location>
</feature>
<name>A0A6J4RW84_9ACTN</name>
<evidence type="ECO:0000256" key="1">
    <source>
        <dbReference type="SAM" id="MobiDB-lite"/>
    </source>
</evidence>
<dbReference type="AlphaFoldDB" id="A0A6J4RW84"/>
<feature type="compositionally biased region" description="Basic and acidic residues" evidence="1">
    <location>
        <begin position="44"/>
        <end position="56"/>
    </location>
</feature>